<dbReference type="EMBL" id="CP016279">
    <property type="protein sequence ID" value="ANP53702.1"/>
    <property type="molecule type" value="Genomic_DNA"/>
</dbReference>
<organism evidence="2 4">
    <name type="scientific">Streptomyces griseochromogenes</name>
    <dbReference type="NCBI Taxonomy" id="68214"/>
    <lineage>
        <taxon>Bacteria</taxon>
        <taxon>Bacillati</taxon>
        <taxon>Actinomycetota</taxon>
        <taxon>Actinomycetes</taxon>
        <taxon>Kitasatosporales</taxon>
        <taxon>Streptomycetaceae</taxon>
        <taxon>Streptomyces</taxon>
    </lineage>
</organism>
<dbReference type="KEGG" id="sgs:AVL59_32835"/>
<dbReference type="EMBL" id="JAGGLP010000025">
    <property type="protein sequence ID" value="MBP2055006.1"/>
    <property type="molecule type" value="Genomic_DNA"/>
</dbReference>
<dbReference type="Proteomes" id="UP000092659">
    <property type="component" value="Chromosome"/>
</dbReference>
<reference evidence="3 5" key="2">
    <citation type="submission" date="2021-03" db="EMBL/GenBank/DDBJ databases">
        <title>Genomic Encyclopedia of Type Strains, Phase IV (KMG-IV): sequencing the most valuable type-strain genomes for metagenomic binning, comparative biology and taxonomic classification.</title>
        <authorList>
            <person name="Goeker M."/>
        </authorList>
    </citation>
    <scope>NUCLEOTIDE SEQUENCE [LARGE SCALE GENOMIC DNA]</scope>
    <source>
        <strain evidence="3 5">DSM 40499</strain>
    </source>
</reference>
<sequence>MSSCLGVAVLVFLLGLVAKGCDIGSSDSDSSAPTGTAPACPGRIAAELPDGDGAELVQAFRTKNKQITLCRTASGSLYYYGEFSDGREKGIAMKARTTGGGYEARNGEYRYVIHGGVVKVYQSDRQIGEEDLSPEPSPS</sequence>
<name>A0A1B1B4L7_9ACTN</name>
<dbReference type="Proteomes" id="UP001519309">
    <property type="component" value="Unassembled WGS sequence"/>
</dbReference>
<evidence type="ECO:0000313" key="4">
    <source>
        <dbReference type="Proteomes" id="UP000092659"/>
    </source>
</evidence>
<reference evidence="2 4" key="1">
    <citation type="submission" date="2016-06" db="EMBL/GenBank/DDBJ databases">
        <title>Complete genome sequence of Streptomyces griseochromogenes ATCC 14511, the Blasticidin S producer.</title>
        <authorList>
            <person name="Wu L."/>
        </authorList>
    </citation>
    <scope>NUCLEOTIDE SEQUENCE [LARGE SCALE GENOMIC DNA]</scope>
    <source>
        <strain evidence="2 4">ATCC 14511</strain>
    </source>
</reference>
<accession>A0A1B1B4L7</accession>
<gene>
    <name evidence="2" type="ORF">AVL59_32835</name>
    <name evidence="3" type="ORF">J2Z21_008018</name>
</gene>
<feature type="region of interest" description="Disordered" evidence="1">
    <location>
        <begin position="25"/>
        <end position="44"/>
    </location>
</feature>
<keyword evidence="5" id="KW-1185">Reference proteome</keyword>
<dbReference type="RefSeq" id="WP_067311927.1">
    <property type="nucleotide sequence ID" value="NZ_CP016279.1"/>
</dbReference>
<evidence type="ECO:0000256" key="1">
    <source>
        <dbReference type="SAM" id="MobiDB-lite"/>
    </source>
</evidence>
<proteinExistence type="predicted"/>
<evidence type="ECO:0000313" key="2">
    <source>
        <dbReference type="EMBL" id="ANP53702.1"/>
    </source>
</evidence>
<evidence type="ECO:0000313" key="3">
    <source>
        <dbReference type="EMBL" id="MBP2055006.1"/>
    </source>
</evidence>
<protein>
    <submittedName>
        <fullName evidence="2">Uncharacterized protein</fullName>
    </submittedName>
</protein>
<dbReference type="AlphaFoldDB" id="A0A1B1B4L7"/>
<evidence type="ECO:0000313" key="5">
    <source>
        <dbReference type="Proteomes" id="UP001519309"/>
    </source>
</evidence>
<dbReference type="OrthoDB" id="3636727at2"/>